<keyword evidence="4" id="KW-1185">Reference proteome</keyword>
<evidence type="ECO:0000313" key="4">
    <source>
        <dbReference type="Proteomes" id="UP001231189"/>
    </source>
</evidence>
<evidence type="ECO:0000313" key="3">
    <source>
        <dbReference type="EMBL" id="KAK1685272.1"/>
    </source>
</evidence>
<proteinExistence type="predicted"/>
<dbReference type="PANTHER" id="PTHR48258">
    <property type="entry name" value="DUF4218 DOMAIN-CONTAINING PROTEIN-RELATED"/>
    <property type="match status" value="1"/>
</dbReference>
<name>A0AAD8TP53_LOLMU</name>
<sequence length="575" mass="65889">MDDHVRETLFGRNFFDVISRKSIGVKQLNRLQEEIVEILCELEIYFPPAFFDIMVHLLVHVVDDIIHLGPTFLHNMMPFERLNGVIKGFVRNRARPDGSIAKGFLTYECISFCQNYLSTENEDVGLPTRKHVGRLAGFGHREGYRAMHVGIAGRHADFDRAHRVALQHIELVSPWVDKHKSLIEQKFIDLGRPRKTGDVTKEHNSNFTGWFKKRLLESPAPMPSTEEQKLIFSLSQGPGHNVRTYQSYDINGYRFYTEEKDKNSEYQNSGVTMLSYTDDKTDVKERFYGRIEEIWELDYVGVTIPMFRVRWAKSVEKDGLYFTTMVIPDAKSKTPSAKNEPWVLATQVDQCFFITDPSKPSRVVVRRGKRSIIGMEGEADKQDIDKNGDPKIEEEFDKYFDKPTTYSKVRRKTTLPAKGCPYTRRNLKVAGLKFGAPRISTLSISRAVRPLSSSPNLSSSIPNTLRAALVLASPPPLVLASPPPKTRRSAAQDTEERRPRPLLLARRPSNRRPTERRPRPLLLARRPSNRRPTERRPRPLLLARRPSNRRPSAFPLVKLLPLPSPCGKFLGFLNF</sequence>
<dbReference type="AlphaFoldDB" id="A0AAD8TP53"/>
<evidence type="ECO:0000259" key="2">
    <source>
        <dbReference type="Pfam" id="PF13960"/>
    </source>
</evidence>
<dbReference type="Pfam" id="PF13960">
    <property type="entry name" value="DUF4218"/>
    <property type="match status" value="1"/>
</dbReference>
<dbReference type="PANTHER" id="PTHR48258:SF9">
    <property type="entry name" value="OS01G0348150 PROTEIN"/>
    <property type="match status" value="1"/>
</dbReference>
<comment type="caution">
    <text evidence="3">The sequence shown here is derived from an EMBL/GenBank/DDBJ whole genome shotgun (WGS) entry which is preliminary data.</text>
</comment>
<feature type="region of interest" description="Disordered" evidence="1">
    <location>
        <begin position="475"/>
        <end position="547"/>
    </location>
</feature>
<evidence type="ECO:0000256" key="1">
    <source>
        <dbReference type="SAM" id="MobiDB-lite"/>
    </source>
</evidence>
<feature type="compositionally biased region" description="Pro residues" evidence="1">
    <location>
        <begin position="475"/>
        <end position="484"/>
    </location>
</feature>
<organism evidence="3 4">
    <name type="scientific">Lolium multiflorum</name>
    <name type="common">Italian ryegrass</name>
    <name type="synonym">Lolium perenne subsp. multiflorum</name>
    <dbReference type="NCBI Taxonomy" id="4521"/>
    <lineage>
        <taxon>Eukaryota</taxon>
        <taxon>Viridiplantae</taxon>
        <taxon>Streptophyta</taxon>
        <taxon>Embryophyta</taxon>
        <taxon>Tracheophyta</taxon>
        <taxon>Spermatophyta</taxon>
        <taxon>Magnoliopsida</taxon>
        <taxon>Liliopsida</taxon>
        <taxon>Poales</taxon>
        <taxon>Poaceae</taxon>
        <taxon>BOP clade</taxon>
        <taxon>Pooideae</taxon>
        <taxon>Poodae</taxon>
        <taxon>Poeae</taxon>
        <taxon>Poeae Chloroplast Group 2 (Poeae type)</taxon>
        <taxon>Loliodinae</taxon>
        <taxon>Loliinae</taxon>
        <taxon>Lolium</taxon>
    </lineage>
</organism>
<dbReference type="InterPro" id="IPR025452">
    <property type="entry name" value="DUF4218"/>
</dbReference>
<gene>
    <name evidence="3" type="ORF">QYE76_046120</name>
</gene>
<protein>
    <recommendedName>
        <fullName evidence="2">DUF4218 domain-containing protein</fullName>
    </recommendedName>
</protein>
<accession>A0AAD8TP53</accession>
<dbReference type="Proteomes" id="UP001231189">
    <property type="component" value="Unassembled WGS sequence"/>
</dbReference>
<dbReference type="EMBL" id="JAUUTY010000002">
    <property type="protein sequence ID" value="KAK1685272.1"/>
    <property type="molecule type" value="Genomic_DNA"/>
</dbReference>
<reference evidence="3" key="1">
    <citation type="submission" date="2023-07" db="EMBL/GenBank/DDBJ databases">
        <title>A chromosome-level genome assembly of Lolium multiflorum.</title>
        <authorList>
            <person name="Chen Y."/>
            <person name="Copetti D."/>
            <person name="Kolliker R."/>
            <person name="Studer B."/>
        </authorList>
    </citation>
    <scope>NUCLEOTIDE SEQUENCE</scope>
    <source>
        <strain evidence="3">02402/16</strain>
        <tissue evidence="3">Leaf</tissue>
    </source>
</reference>
<feature type="domain" description="DUF4218" evidence="2">
    <location>
        <begin position="19"/>
        <end position="121"/>
    </location>
</feature>